<dbReference type="Gene3D" id="3.30.450.20">
    <property type="entry name" value="PAS domain"/>
    <property type="match status" value="2"/>
</dbReference>
<organism evidence="4 5">
    <name type="scientific">Rheinheimera tilapiae</name>
    <dbReference type="NCBI Taxonomy" id="875043"/>
    <lineage>
        <taxon>Bacteria</taxon>
        <taxon>Pseudomonadati</taxon>
        <taxon>Pseudomonadota</taxon>
        <taxon>Gammaproteobacteria</taxon>
        <taxon>Chromatiales</taxon>
        <taxon>Chromatiaceae</taxon>
        <taxon>Rheinheimera</taxon>
    </lineage>
</organism>
<dbReference type="InterPro" id="IPR013655">
    <property type="entry name" value="PAS_fold_3"/>
</dbReference>
<dbReference type="InterPro" id="IPR011044">
    <property type="entry name" value="Quino_amine_DH_bsu"/>
</dbReference>
<dbReference type="Pfam" id="PF07495">
    <property type="entry name" value="Y_Y_Y"/>
    <property type="match status" value="1"/>
</dbReference>
<feature type="domain" description="EAL" evidence="2">
    <location>
        <begin position="1282"/>
        <end position="1533"/>
    </location>
</feature>
<dbReference type="Gene3D" id="3.20.20.450">
    <property type="entry name" value="EAL domain"/>
    <property type="match status" value="1"/>
</dbReference>
<dbReference type="PANTHER" id="PTHR44757">
    <property type="entry name" value="DIGUANYLATE CYCLASE DGCP"/>
    <property type="match status" value="1"/>
</dbReference>
<feature type="domain" description="GGDEF" evidence="3">
    <location>
        <begin position="1140"/>
        <end position="1273"/>
    </location>
</feature>
<dbReference type="InterPro" id="IPR035919">
    <property type="entry name" value="EAL_sf"/>
</dbReference>
<dbReference type="InterPro" id="IPR043128">
    <property type="entry name" value="Rev_trsase/Diguanyl_cyclase"/>
</dbReference>
<dbReference type="SUPFAM" id="SSF55073">
    <property type="entry name" value="Nucleotide cyclase"/>
    <property type="match status" value="1"/>
</dbReference>
<dbReference type="SMART" id="SM00267">
    <property type="entry name" value="GGDEF"/>
    <property type="match status" value="1"/>
</dbReference>
<dbReference type="InterPro" id="IPR000700">
    <property type="entry name" value="PAS-assoc_C"/>
</dbReference>
<dbReference type="InterPro" id="IPR000014">
    <property type="entry name" value="PAS"/>
</dbReference>
<evidence type="ECO:0000313" key="5">
    <source>
        <dbReference type="Proteomes" id="UP001589813"/>
    </source>
</evidence>
<dbReference type="InterPro" id="IPR052155">
    <property type="entry name" value="Biofilm_reg_signaling"/>
</dbReference>
<dbReference type="SMART" id="SM00086">
    <property type="entry name" value="PAC"/>
    <property type="match status" value="2"/>
</dbReference>
<dbReference type="SUPFAM" id="SSF55785">
    <property type="entry name" value="PYP-like sensor domain (PAS domain)"/>
    <property type="match status" value="2"/>
</dbReference>
<dbReference type="PROSITE" id="PS50883">
    <property type="entry name" value="EAL"/>
    <property type="match status" value="1"/>
</dbReference>
<dbReference type="Gene3D" id="2.60.40.10">
    <property type="entry name" value="Immunoglobulins"/>
    <property type="match status" value="1"/>
</dbReference>
<name>A0ABV6BDZ1_9GAMM</name>
<dbReference type="Pfam" id="PF13426">
    <property type="entry name" value="PAS_9"/>
    <property type="match status" value="1"/>
</dbReference>
<dbReference type="Gene3D" id="2.130.10.10">
    <property type="entry name" value="YVTN repeat-like/Quinoprotein amine dehydrogenase"/>
    <property type="match status" value="3"/>
</dbReference>
<feature type="domain" description="PAC" evidence="1">
    <location>
        <begin position="935"/>
        <end position="987"/>
    </location>
</feature>
<gene>
    <name evidence="4" type="ORF">ACFFJP_05515</name>
</gene>
<dbReference type="RefSeq" id="WP_377241267.1">
    <property type="nucleotide sequence ID" value="NZ_JBHLXP010000001.1"/>
</dbReference>
<dbReference type="CDD" id="cd01948">
    <property type="entry name" value="EAL"/>
    <property type="match status" value="1"/>
</dbReference>
<dbReference type="PROSITE" id="PS50113">
    <property type="entry name" value="PAC"/>
    <property type="match status" value="2"/>
</dbReference>
<dbReference type="Pfam" id="PF08447">
    <property type="entry name" value="PAS_3"/>
    <property type="match status" value="1"/>
</dbReference>
<dbReference type="CDD" id="cd00146">
    <property type="entry name" value="PKD"/>
    <property type="match status" value="1"/>
</dbReference>
<dbReference type="Pfam" id="PF00990">
    <property type="entry name" value="GGDEF"/>
    <property type="match status" value="1"/>
</dbReference>
<dbReference type="PANTHER" id="PTHR44757:SF2">
    <property type="entry name" value="BIOFILM ARCHITECTURE MAINTENANCE PROTEIN MBAA"/>
    <property type="match status" value="1"/>
</dbReference>
<dbReference type="SUPFAM" id="SSF63829">
    <property type="entry name" value="Calcium-dependent phosphotriesterase"/>
    <property type="match status" value="1"/>
</dbReference>
<protein>
    <submittedName>
        <fullName evidence="4">EAL domain-containing protein</fullName>
    </submittedName>
</protein>
<dbReference type="InterPro" id="IPR011123">
    <property type="entry name" value="Y_Y_Y"/>
</dbReference>
<dbReference type="NCBIfam" id="TIGR00229">
    <property type="entry name" value="sensory_box"/>
    <property type="match status" value="2"/>
</dbReference>
<sequence length="1533" mass="172740">MSFCVMFAAILQQLVKILATKMSVLRHNLCHFLLLLLIGISTLQSAAAHTEHANPPLLAPLTTEQGLISGTINRLHIDSTGFLWLATDRGLNRFDAYKVQQLPLAGDAQVELDISQVLEDSQQRFFVAAKNQGLYQIDLQTSVAELLTPLQQLESDTIPQLLDVIEQQPDLLLLAINKAVYQLQLPGKQLTQIFEFDGGNSLMSRVRLLKKFNQLLLIGTTRGLYVYDLKTQQHWLVALTTQSRERGGQVVRSLEVSDDLLYLAIGSQFYQLTEAQLRQSATAPIDSAPVLTDLQINKILPYFNKLLLGTNKGLYLATPGAAQAELLWRFTDSVHEVDQDSITDLVRTPDGGFWVASRLQGAYYWHPRSTHFYHVRLPMPPAQQAMSAQPASYSPRAVLALAESPANHLVLGTPNGLKRLDLLSGAVQDLAYPEPLPALFSRIVARIYPDNADKLWLRSGNSLHLFAASNAEFLPLPLQDSQQQPLIQLQAAGHWRDHDGAFWYYNAEDYYRYQPADGTLTTFPELKQAEPPHRAGRFLGSRPQHPEQIFFSASDRIWLFNQRDRSVQKIYQAMPYQPGLARQADKMCVDGRGDLWFTISGLGLLSFDGQQLKLKHHLHKQNGLPNNAIYSCESDLNGQLWFASQQGLTRLDPETLRLEPFDKNDGLSGSEFTYAASLKLSNGNLAYGTNAGVTWFNPAELVETPQKPVIAITHIGAMNQAKSTSLSNLNGASFRFAYDSLGIEVSFSALNFRDNDKIQYKFWLEGNRDIRFPQQHNASVTFPQLEPGLYTFHVKAVSPHNGLESDTAVLTLRIDPAPWYSPAALASYAVLALILLFLWQHNRLAQKRLLAQAHYKVKASEQRLKQALEAVNSGVWDYLVPKNSMYAQRVHAMLGYSEELNPLSMQQHLALIHPDDRDSYQQAWNKFVSAPDRSFDFTYRMQHKNGSWLWFRDIGKVTETNSSQALRVIGTYSNITETRATKEKARLFGEAFQQTRDWVVLLDPEQRVLAANQSFADVFGNMDDYLNNPRVHELGISLSRRRFYTRLLSGMQANQHWQGEELVLSPDGTERPTLLNISAVGDDDRVDFYVLVFTDITAQKQAEDDLRYLANYDALTGLPNRALLMDRILHGIETAKREKRSLALCFIDLDRFKQINDSLGHDIGDLLLKQVAKRLSTILRLTDTVARLGGDEFVVLLESYKNDDNISHVARKMLKSIGEPMRLGVHSVSVSPSIGIAVYPEDAADAGELLKHADVAMYHAKDLGRNNFQFFIQEMNDKAHMQLARETRLRSAWQHNEFLNYYQPIYDSVQQKIVGVEVLMRWQDSDRLVPPNDFIPLAEDLRLIVPMTQALLVRALADLQRWHQAGFPLYVSVNLSPSHLEQENLALETAALLAQYQLPASCLRFEVTESALMQDHESAIATMLALSELGVQLALDDFGTGYSSLKYLKELPIDGIKIDRSFVKDIGIDRNDETIIDAMLSMASSLGMYCVAEGVETEQQLAFFSQRGCHLIQGYLFGKPMAADQLIRKLQQN</sequence>
<feature type="domain" description="PAC" evidence="1">
    <location>
        <begin position="1057"/>
        <end position="1108"/>
    </location>
</feature>
<dbReference type="SUPFAM" id="SSF141868">
    <property type="entry name" value="EAL domain-like"/>
    <property type="match status" value="1"/>
</dbReference>
<evidence type="ECO:0000313" key="4">
    <source>
        <dbReference type="EMBL" id="MFC0047738.1"/>
    </source>
</evidence>
<comment type="caution">
    <text evidence="4">The sequence shown here is derived from an EMBL/GenBank/DDBJ whole genome shotgun (WGS) entry which is preliminary data.</text>
</comment>
<dbReference type="SMART" id="SM00052">
    <property type="entry name" value="EAL"/>
    <property type="match status" value="1"/>
</dbReference>
<dbReference type="InterPro" id="IPR000160">
    <property type="entry name" value="GGDEF_dom"/>
</dbReference>
<dbReference type="Proteomes" id="UP001589813">
    <property type="component" value="Unassembled WGS sequence"/>
</dbReference>
<accession>A0ABV6BDZ1</accession>
<evidence type="ECO:0000259" key="3">
    <source>
        <dbReference type="PROSITE" id="PS50887"/>
    </source>
</evidence>
<dbReference type="Pfam" id="PF00563">
    <property type="entry name" value="EAL"/>
    <property type="match status" value="1"/>
</dbReference>
<dbReference type="InterPro" id="IPR013783">
    <property type="entry name" value="Ig-like_fold"/>
</dbReference>
<dbReference type="InterPro" id="IPR029787">
    <property type="entry name" value="Nucleotide_cyclase"/>
</dbReference>
<proteinExistence type="predicted"/>
<dbReference type="CDD" id="cd01949">
    <property type="entry name" value="GGDEF"/>
    <property type="match status" value="1"/>
</dbReference>
<dbReference type="InterPro" id="IPR015943">
    <property type="entry name" value="WD40/YVTN_repeat-like_dom_sf"/>
</dbReference>
<dbReference type="PROSITE" id="PS50887">
    <property type="entry name" value="GGDEF"/>
    <property type="match status" value="1"/>
</dbReference>
<dbReference type="CDD" id="cd00130">
    <property type="entry name" value="PAS"/>
    <property type="match status" value="2"/>
</dbReference>
<dbReference type="InterPro" id="IPR001610">
    <property type="entry name" value="PAC"/>
</dbReference>
<keyword evidence="5" id="KW-1185">Reference proteome</keyword>
<evidence type="ECO:0000259" key="1">
    <source>
        <dbReference type="PROSITE" id="PS50113"/>
    </source>
</evidence>
<evidence type="ECO:0000259" key="2">
    <source>
        <dbReference type="PROSITE" id="PS50883"/>
    </source>
</evidence>
<dbReference type="InterPro" id="IPR001633">
    <property type="entry name" value="EAL_dom"/>
</dbReference>
<dbReference type="InterPro" id="IPR035965">
    <property type="entry name" value="PAS-like_dom_sf"/>
</dbReference>
<dbReference type="NCBIfam" id="TIGR00254">
    <property type="entry name" value="GGDEF"/>
    <property type="match status" value="1"/>
</dbReference>
<dbReference type="SUPFAM" id="SSF50969">
    <property type="entry name" value="YVTN repeat-like/Quinoprotein amine dehydrogenase"/>
    <property type="match status" value="1"/>
</dbReference>
<dbReference type="EMBL" id="JBHLXP010000001">
    <property type="protein sequence ID" value="MFC0047738.1"/>
    <property type="molecule type" value="Genomic_DNA"/>
</dbReference>
<reference evidence="4 5" key="1">
    <citation type="submission" date="2024-09" db="EMBL/GenBank/DDBJ databases">
        <authorList>
            <person name="Sun Q."/>
            <person name="Mori K."/>
        </authorList>
    </citation>
    <scope>NUCLEOTIDE SEQUENCE [LARGE SCALE GENOMIC DNA]</scope>
    <source>
        <strain evidence="4 5">KCTC 23315</strain>
    </source>
</reference>
<dbReference type="Gene3D" id="3.30.70.270">
    <property type="match status" value="1"/>
</dbReference>